<protein>
    <submittedName>
        <fullName evidence="1">Uncharacterized protein</fullName>
    </submittedName>
</protein>
<comment type="caution">
    <text evidence="1">The sequence shown here is derived from an EMBL/GenBank/DDBJ whole genome shotgun (WGS) entry which is preliminary data.</text>
</comment>
<gene>
    <name evidence="1" type="ORF">Zmor_001073</name>
</gene>
<proteinExistence type="predicted"/>
<evidence type="ECO:0000313" key="2">
    <source>
        <dbReference type="Proteomes" id="UP001168821"/>
    </source>
</evidence>
<dbReference type="Proteomes" id="UP001168821">
    <property type="component" value="Unassembled WGS sequence"/>
</dbReference>
<evidence type="ECO:0000313" key="1">
    <source>
        <dbReference type="EMBL" id="KAJ3665582.1"/>
    </source>
</evidence>
<keyword evidence="2" id="KW-1185">Reference proteome</keyword>
<dbReference type="AlphaFoldDB" id="A0AA38IXR5"/>
<accession>A0AA38IXR5</accession>
<organism evidence="1 2">
    <name type="scientific">Zophobas morio</name>
    <dbReference type="NCBI Taxonomy" id="2755281"/>
    <lineage>
        <taxon>Eukaryota</taxon>
        <taxon>Metazoa</taxon>
        <taxon>Ecdysozoa</taxon>
        <taxon>Arthropoda</taxon>
        <taxon>Hexapoda</taxon>
        <taxon>Insecta</taxon>
        <taxon>Pterygota</taxon>
        <taxon>Neoptera</taxon>
        <taxon>Endopterygota</taxon>
        <taxon>Coleoptera</taxon>
        <taxon>Polyphaga</taxon>
        <taxon>Cucujiformia</taxon>
        <taxon>Tenebrionidae</taxon>
        <taxon>Zophobas</taxon>
    </lineage>
</organism>
<name>A0AA38IXR5_9CUCU</name>
<reference evidence="1" key="1">
    <citation type="journal article" date="2023" name="G3 (Bethesda)">
        <title>Whole genome assemblies of Zophobas morio and Tenebrio molitor.</title>
        <authorList>
            <person name="Kaur S."/>
            <person name="Stinson S.A."/>
            <person name="diCenzo G.C."/>
        </authorList>
    </citation>
    <scope>NUCLEOTIDE SEQUENCE</scope>
    <source>
        <strain evidence="1">QUZm001</strain>
    </source>
</reference>
<dbReference type="EMBL" id="JALNTZ010000001">
    <property type="protein sequence ID" value="KAJ3665582.1"/>
    <property type="molecule type" value="Genomic_DNA"/>
</dbReference>
<sequence>MAGGIYPVESAALFGQVQDAMPKFTHKTNISPQPDFPAKPQLRSFNGMAADIAKFTSGWPLHYLKPLDRVIVDDNVPCIDLRSKLPNSSHSALMALVFNSSLKGLYVTKMAMMSTPCWNVVVVKVLLSMSHKELTRFRLVLGIRGVTKSRLFSGAYVIRSCIHSVTIKYCLNKRERNLLDQSFQKRLLQSLFLWE</sequence>